<comment type="caution">
    <text evidence="2">The sequence shown here is derived from an EMBL/GenBank/DDBJ whole genome shotgun (WGS) entry which is preliminary data.</text>
</comment>
<organism evidence="2 3">
    <name type="scientific">Mycteria americana</name>
    <name type="common">Wood stork</name>
    <dbReference type="NCBI Taxonomy" id="33587"/>
    <lineage>
        <taxon>Eukaryota</taxon>
        <taxon>Metazoa</taxon>
        <taxon>Chordata</taxon>
        <taxon>Craniata</taxon>
        <taxon>Vertebrata</taxon>
        <taxon>Euteleostomi</taxon>
        <taxon>Archelosauria</taxon>
        <taxon>Archosauria</taxon>
        <taxon>Dinosauria</taxon>
        <taxon>Saurischia</taxon>
        <taxon>Theropoda</taxon>
        <taxon>Coelurosauria</taxon>
        <taxon>Aves</taxon>
        <taxon>Neognathae</taxon>
        <taxon>Neoaves</taxon>
        <taxon>Aequornithes</taxon>
        <taxon>Ciconiiformes</taxon>
        <taxon>Ciconiidae</taxon>
        <taxon>Mycteria</taxon>
    </lineage>
</organism>
<dbReference type="AlphaFoldDB" id="A0AAN7NQ02"/>
<dbReference type="Proteomes" id="UP001333110">
    <property type="component" value="Unassembled WGS sequence"/>
</dbReference>
<keyword evidence="3" id="KW-1185">Reference proteome</keyword>
<keyword evidence="1" id="KW-0732">Signal</keyword>
<evidence type="ECO:0000313" key="3">
    <source>
        <dbReference type="Proteomes" id="UP001333110"/>
    </source>
</evidence>
<feature type="signal peptide" evidence="1">
    <location>
        <begin position="1"/>
        <end position="18"/>
    </location>
</feature>
<accession>A0AAN7NQ02</accession>
<evidence type="ECO:0008006" key="4">
    <source>
        <dbReference type="Google" id="ProtNLM"/>
    </source>
</evidence>
<evidence type="ECO:0000313" key="2">
    <source>
        <dbReference type="EMBL" id="KAK4829950.1"/>
    </source>
</evidence>
<sequence>MCRTLHLALLNLMRFTQAHPLLELVQDPLDGILSLQCVNHTTQLGVICKLAEALQSQYIYQDTI</sequence>
<evidence type="ECO:0000256" key="1">
    <source>
        <dbReference type="SAM" id="SignalP"/>
    </source>
</evidence>
<dbReference type="EMBL" id="JAUNZN010000001">
    <property type="protein sequence ID" value="KAK4829950.1"/>
    <property type="molecule type" value="Genomic_DNA"/>
</dbReference>
<reference evidence="2 3" key="1">
    <citation type="journal article" date="2023" name="J. Hered.">
        <title>Chromosome-level genome of the wood stork (Mycteria americana) provides insight into avian chromosome evolution.</title>
        <authorList>
            <person name="Flamio R. Jr."/>
            <person name="Ramstad K.M."/>
        </authorList>
    </citation>
    <scope>NUCLEOTIDE SEQUENCE [LARGE SCALE GENOMIC DNA]</scope>
    <source>
        <strain evidence="2">JAX WOST 10</strain>
    </source>
</reference>
<name>A0AAN7NQ02_MYCAM</name>
<gene>
    <name evidence="2" type="ORF">QYF61_007941</name>
</gene>
<feature type="chain" id="PRO_5042917083" description="Secreted protein" evidence="1">
    <location>
        <begin position="19"/>
        <end position="64"/>
    </location>
</feature>
<proteinExistence type="predicted"/>
<protein>
    <recommendedName>
        <fullName evidence="4">Secreted protein</fullName>
    </recommendedName>
</protein>